<dbReference type="Proteomes" id="UP001638806">
    <property type="component" value="Unassembled WGS sequence"/>
</dbReference>
<sequence>MSDGKYVDGSYFFYAPNKGAAIFFAIAFLASGHYKCWKLTPLFPFCCLLFVVGFVLREYGAFHYDNLNVYIASICITYAAPPLLELQNYHVLGRILYYVPYLSPLHPGRVLTTFGFVSAIVEALNGWGASYSANQSLSDSEMAAGHALIKASLLIQIFVCAGIRSPRLRGPLITLYVSTGLILVRTIYRIVEYFSVAKLKFREAGFDPMSMSPIIRYEWFFYVFEAAVMACNCALFNARHPRRYLPRNNMIYLAQDGVTEVEGPGFKDPRPFWQTLVDPFDLRGLAKGQSSQTAKFWEDGDGQARSSTKGTDSAVGADTGHGK</sequence>
<reference evidence="1" key="1">
    <citation type="submission" date="2024-12" db="EMBL/GenBank/DDBJ databases">
        <title>Comparative genomics and development of molecular markers within Purpureocillium lilacinum and among Purpureocillium species.</title>
        <authorList>
            <person name="Yeh Z.-Y."/>
            <person name="Ni N.-T."/>
            <person name="Lo P.-H."/>
            <person name="Mushyakhwo K."/>
            <person name="Lin C.-F."/>
            <person name="Nai Y.-S."/>
        </authorList>
    </citation>
    <scope>NUCLEOTIDE SEQUENCE</scope>
    <source>
        <strain evidence="1">NCHU-NPUST-175</strain>
    </source>
</reference>
<accession>A0ACC4DJ44</accession>
<protein>
    <submittedName>
        <fullName evidence="1">Uncharacterized protein</fullName>
    </submittedName>
</protein>
<dbReference type="EMBL" id="JBGNUJ010000008">
    <property type="protein sequence ID" value="KAL3955884.1"/>
    <property type="molecule type" value="Genomic_DNA"/>
</dbReference>
<keyword evidence="2" id="KW-1185">Reference proteome</keyword>
<gene>
    <name evidence="1" type="ORF">ACCO45_008730</name>
</gene>
<comment type="caution">
    <text evidence="1">The sequence shown here is derived from an EMBL/GenBank/DDBJ whole genome shotgun (WGS) entry which is preliminary data.</text>
</comment>
<evidence type="ECO:0000313" key="2">
    <source>
        <dbReference type="Proteomes" id="UP001638806"/>
    </source>
</evidence>
<proteinExistence type="predicted"/>
<organism evidence="1 2">
    <name type="scientific">Purpureocillium lilacinum</name>
    <name type="common">Paecilomyces lilacinus</name>
    <dbReference type="NCBI Taxonomy" id="33203"/>
    <lineage>
        <taxon>Eukaryota</taxon>
        <taxon>Fungi</taxon>
        <taxon>Dikarya</taxon>
        <taxon>Ascomycota</taxon>
        <taxon>Pezizomycotina</taxon>
        <taxon>Sordariomycetes</taxon>
        <taxon>Hypocreomycetidae</taxon>
        <taxon>Hypocreales</taxon>
        <taxon>Ophiocordycipitaceae</taxon>
        <taxon>Purpureocillium</taxon>
    </lineage>
</organism>
<name>A0ACC4DJ44_PURLI</name>
<evidence type="ECO:0000313" key="1">
    <source>
        <dbReference type="EMBL" id="KAL3955884.1"/>
    </source>
</evidence>